<dbReference type="HOGENOM" id="CLU_114601_5_3_9"/>
<dbReference type="EMBL" id="CP001666">
    <property type="protein sequence ID" value="ADK15067.1"/>
    <property type="molecule type" value="Genomic_DNA"/>
</dbReference>
<evidence type="ECO:0000313" key="2">
    <source>
        <dbReference type="Proteomes" id="UP000001656"/>
    </source>
</evidence>
<dbReference type="InterPro" id="IPR016155">
    <property type="entry name" value="Mopterin_synth/thiamin_S_b"/>
</dbReference>
<dbReference type="KEGG" id="clj:CLJU_c20050"/>
<dbReference type="SUPFAM" id="SSF54285">
    <property type="entry name" value="MoaD/ThiS"/>
    <property type="match status" value="1"/>
</dbReference>
<protein>
    <submittedName>
        <fullName evidence="1">Predicted MoaD/ThiS domain protein</fullName>
    </submittedName>
</protein>
<dbReference type="Gene3D" id="3.10.20.30">
    <property type="match status" value="1"/>
</dbReference>
<dbReference type="CDD" id="cd17040">
    <property type="entry name" value="Ubl_MoaD_like"/>
    <property type="match status" value="1"/>
</dbReference>
<gene>
    <name evidence="1" type="ordered locus">CLJU_c20050</name>
</gene>
<reference evidence="1 2" key="1">
    <citation type="journal article" date="2010" name="Proc. Natl. Acad. Sci. U.S.A.">
        <title>Clostridium ljungdahlii represents a microbial production platform based on syngas.</title>
        <authorList>
            <person name="Kopke M."/>
            <person name="Held C."/>
            <person name="Hujer S."/>
            <person name="Liesegang H."/>
            <person name="Wiezer A."/>
            <person name="Wollherr A."/>
            <person name="Ehrenreich A."/>
            <person name="Liebl W."/>
            <person name="Gottschalk G."/>
            <person name="Durre P."/>
        </authorList>
    </citation>
    <scope>NUCLEOTIDE SEQUENCE [LARGE SCALE GENOMIC DNA]</scope>
    <source>
        <strain evidence="2">ATCC 55383 / DSM 13528 / PETC</strain>
    </source>
</reference>
<dbReference type="AlphaFoldDB" id="D8GIZ2"/>
<dbReference type="Pfam" id="PF02597">
    <property type="entry name" value="ThiS"/>
    <property type="match status" value="1"/>
</dbReference>
<dbReference type="STRING" id="748727.CLJU_c20050"/>
<dbReference type="InterPro" id="IPR003749">
    <property type="entry name" value="ThiS/MoaD-like"/>
</dbReference>
<organism evidence="1 2">
    <name type="scientific">Clostridium ljungdahlii (strain ATCC 55383 / DSM 13528 / PETC)</name>
    <dbReference type="NCBI Taxonomy" id="748727"/>
    <lineage>
        <taxon>Bacteria</taxon>
        <taxon>Bacillati</taxon>
        <taxon>Bacillota</taxon>
        <taxon>Clostridia</taxon>
        <taxon>Eubacteriales</taxon>
        <taxon>Clostridiaceae</taxon>
        <taxon>Clostridium</taxon>
    </lineage>
</organism>
<proteinExistence type="predicted"/>
<name>D8GIZ2_CLOLD</name>
<sequence>MNLKIEVRLFAYFRKDRDKKLFLEFDEPVTPADIFKKINIKEEEVAILLINGRDGKANTELNDNDVLSLFPPVGGG</sequence>
<evidence type="ECO:0000313" key="1">
    <source>
        <dbReference type="EMBL" id="ADK15067.1"/>
    </source>
</evidence>
<dbReference type="eggNOG" id="COG1977">
    <property type="taxonomic scope" value="Bacteria"/>
</dbReference>
<dbReference type="Proteomes" id="UP000001656">
    <property type="component" value="Chromosome"/>
</dbReference>
<dbReference type="InterPro" id="IPR012675">
    <property type="entry name" value="Beta-grasp_dom_sf"/>
</dbReference>
<accession>D8GIZ2</accession>